<reference evidence="5 6" key="1">
    <citation type="submission" date="2018-07" db="EMBL/GenBank/DDBJ databases">
        <title>Genomic Encyclopedia of Type Strains, Phase III (KMG-III): the genomes of soil and plant-associated and newly described type strains.</title>
        <authorList>
            <person name="Whitman W."/>
        </authorList>
    </citation>
    <scope>NUCLEOTIDE SEQUENCE [LARGE SCALE GENOMIC DNA]</scope>
    <source>
        <strain evidence="5 6">CECT 8488</strain>
    </source>
</reference>
<organism evidence="5 6">
    <name type="scientific">Aestuariispira insulae</name>
    <dbReference type="NCBI Taxonomy" id="1461337"/>
    <lineage>
        <taxon>Bacteria</taxon>
        <taxon>Pseudomonadati</taxon>
        <taxon>Pseudomonadota</taxon>
        <taxon>Alphaproteobacteria</taxon>
        <taxon>Rhodospirillales</taxon>
        <taxon>Kiloniellaceae</taxon>
        <taxon>Aestuariispira</taxon>
    </lineage>
</organism>
<dbReference type="Proteomes" id="UP000256845">
    <property type="component" value="Unassembled WGS sequence"/>
</dbReference>
<dbReference type="Pfam" id="PF00126">
    <property type="entry name" value="HTH_1"/>
    <property type="match status" value="1"/>
</dbReference>
<dbReference type="Gene3D" id="1.10.10.10">
    <property type="entry name" value="Winged helix-like DNA-binding domain superfamily/Winged helix DNA-binding domain"/>
    <property type="match status" value="1"/>
</dbReference>
<dbReference type="EMBL" id="QRDW01000006">
    <property type="protein sequence ID" value="RED49075.1"/>
    <property type="molecule type" value="Genomic_DNA"/>
</dbReference>
<dbReference type="InterPro" id="IPR011006">
    <property type="entry name" value="CheY-like_superfamily"/>
</dbReference>
<evidence type="ECO:0000256" key="2">
    <source>
        <dbReference type="PROSITE-ProRule" id="PRU00169"/>
    </source>
</evidence>
<dbReference type="GO" id="GO:0003700">
    <property type="term" value="F:DNA-binding transcription factor activity"/>
    <property type="evidence" value="ECO:0007669"/>
    <property type="project" value="InterPro"/>
</dbReference>
<dbReference type="SMART" id="SM00448">
    <property type="entry name" value="REC"/>
    <property type="match status" value="1"/>
</dbReference>
<dbReference type="InterPro" id="IPR001789">
    <property type="entry name" value="Sig_transdc_resp-reg_receiver"/>
</dbReference>
<evidence type="ECO:0000259" key="4">
    <source>
        <dbReference type="PROSITE" id="PS50931"/>
    </source>
</evidence>
<keyword evidence="1 2" id="KW-0597">Phosphoprotein</keyword>
<feature type="domain" description="Response regulatory" evidence="3">
    <location>
        <begin position="120"/>
        <end position="236"/>
    </location>
</feature>
<dbReference type="InterPro" id="IPR050595">
    <property type="entry name" value="Bact_response_regulator"/>
</dbReference>
<protein>
    <submittedName>
        <fullName evidence="5">Putative two-component system response regulator</fullName>
    </submittedName>
</protein>
<dbReference type="InterPro" id="IPR036388">
    <property type="entry name" value="WH-like_DNA-bd_sf"/>
</dbReference>
<proteinExistence type="predicted"/>
<feature type="domain" description="HTH lysR-type" evidence="4">
    <location>
        <begin position="9"/>
        <end position="66"/>
    </location>
</feature>
<keyword evidence="6" id="KW-1185">Reference proteome</keyword>
<dbReference type="SUPFAM" id="SSF46785">
    <property type="entry name" value="Winged helix' DNA-binding domain"/>
    <property type="match status" value="1"/>
</dbReference>
<dbReference type="Gene3D" id="3.40.50.2300">
    <property type="match status" value="1"/>
</dbReference>
<name>A0A3D9HI26_9PROT</name>
<gene>
    <name evidence="5" type="ORF">DFP90_10652</name>
</gene>
<dbReference type="Pfam" id="PF00072">
    <property type="entry name" value="Response_reg"/>
    <property type="match status" value="1"/>
</dbReference>
<feature type="modified residue" description="4-aspartylphosphate" evidence="2">
    <location>
        <position position="169"/>
    </location>
</feature>
<accession>A0A3D9HI26</accession>
<dbReference type="InterPro" id="IPR036390">
    <property type="entry name" value="WH_DNA-bd_sf"/>
</dbReference>
<dbReference type="AlphaFoldDB" id="A0A3D9HI26"/>
<dbReference type="PROSITE" id="PS50931">
    <property type="entry name" value="HTH_LYSR"/>
    <property type="match status" value="1"/>
</dbReference>
<dbReference type="PANTHER" id="PTHR44591">
    <property type="entry name" value="STRESS RESPONSE REGULATOR PROTEIN 1"/>
    <property type="match status" value="1"/>
</dbReference>
<dbReference type="PRINTS" id="PR00039">
    <property type="entry name" value="HTHLYSR"/>
</dbReference>
<dbReference type="PROSITE" id="PS50110">
    <property type="entry name" value="RESPONSE_REGULATORY"/>
    <property type="match status" value="1"/>
</dbReference>
<dbReference type="InterPro" id="IPR000847">
    <property type="entry name" value="LysR_HTH_N"/>
</dbReference>
<evidence type="ECO:0000256" key="1">
    <source>
        <dbReference type="ARBA" id="ARBA00022553"/>
    </source>
</evidence>
<evidence type="ECO:0000259" key="3">
    <source>
        <dbReference type="PROSITE" id="PS50110"/>
    </source>
</evidence>
<evidence type="ECO:0000313" key="5">
    <source>
        <dbReference type="EMBL" id="RED49075.1"/>
    </source>
</evidence>
<dbReference type="PANTHER" id="PTHR44591:SF3">
    <property type="entry name" value="RESPONSE REGULATORY DOMAIN-CONTAINING PROTEIN"/>
    <property type="match status" value="1"/>
</dbReference>
<evidence type="ECO:0000313" key="6">
    <source>
        <dbReference type="Proteomes" id="UP000256845"/>
    </source>
</evidence>
<dbReference type="RefSeq" id="WP_181905374.1">
    <property type="nucleotide sequence ID" value="NZ_QRDW01000006.1"/>
</dbReference>
<comment type="caution">
    <text evidence="5">The sequence shown here is derived from an EMBL/GenBank/DDBJ whole genome shotgun (WGS) entry which is preliminary data.</text>
</comment>
<dbReference type="GO" id="GO:0000160">
    <property type="term" value="P:phosphorelay signal transduction system"/>
    <property type="evidence" value="ECO:0007669"/>
    <property type="project" value="InterPro"/>
</dbReference>
<dbReference type="SUPFAM" id="SSF52172">
    <property type="entry name" value="CheY-like"/>
    <property type="match status" value="1"/>
</dbReference>
<sequence>MGNLRRALPPLTSLVVFEAAARQLNFTKTSQELLVTREAVSRQIRLLEDFLGTTLFERSGKALSLTAAGELFVSTVSPSIESIARVTQKIVQNPDINDVSEEAVTQTESREAASGEKQGKILLVDDEPMNITMMTELLQDEYEIIAETNGRYALKAAQETPDIDLILLDVQMPGMNGHEVCRELKGNFLTENIPVIFLTVLDDQEEEATGLELGAADYVARPVKPAILRARIRTHVALKKNREALEQMVSERSDNLRHARATIQDVIGSLQNLDLEG</sequence>